<dbReference type="EMBL" id="CDMZ01005941">
    <property type="protein sequence ID" value="CEM56087.1"/>
    <property type="molecule type" value="Genomic_DNA"/>
</dbReference>
<gene>
    <name evidence="2" type="ORF">Cvel_14081</name>
</gene>
<protein>
    <submittedName>
        <fullName evidence="2">Uncharacterized protein</fullName>
    </submittedName>
</protein>
<evidence type="ECO:0000313" key="2">
    <source>
        <dbReference type="EMBL" id="CEM56087.1"/>
    </source>
</evidence>
<sequence>MSAAFWGKLLAVGSVGAVAAYQANIVLSPDSSPHSFQFDAAKASQEVAENVWGLMTAQYPWVYRTPVPRPPMKEGGGVYGHMNQNYPSVGF</sequence>
<dbReference type="AlphaFoldDB" id="A0A0G4IG10"/>
<keyword evidence="1" id="KW-0732">Signal</keyword>
<reference evidence="2" key="1">
    <citation type="submission" date="2014-11" db="EMBL/GenBank/DDBJ databases">
        <authorList>
            <person name="Otto D Thomas"/>
            <person name="Naeem Raeece"/>
        </authorList>
    </citation>
    <scope>NUCLEOTIDE SEQUENCE</scope>
</reference>
<evidence type="ECO:0000256" key="1">
    <source>
        <dbReference type="SAM" id="SignalP"/>
    </source>
</evidence>
<proteinExistence type="predicted"/>
<feature type="chain" id="PRO_5005192559" evidence="1">
    <location>
        <begin position="20"/>
        <end position="91"/>
    </location>
</feature>
<dbReference type="VEuPathDB" id="CryptoDB:Cvel_14081"/>
<accession>A0A0G4IG10</accession>
<feature type="signal peptide" evidence="1">
    <location>
        <begin position="1"/>
        <end position="19"/>
    </location>
</feature>
<name>A0A0G4IG10_9ALVE</name>
<organism evidence="2">
    <name type="scientific">Chromera velia CCMP2878</name>
    <dbReference type="NCBI Taxonomy" id="1169474"/>
    <lineage>
        <taxon>Eukaryota</taxon>
        <taxon>Sar</taxon>
        <taxon>Alveolata</taxon>
        <taxon>Colpodellida</taxon>
        <taxon>Chromeraceae</taxon>
        <taxon>Chromera</taxon>
    </lineage>
</organism>